<evidence type="ECO:0000313" key="2">
    <source>
        <dbReference type="EMBL" id="KAF2831883.1"/>
    </source>
</evidence>
<evidence type="ECO:0000313" key="3">
    <source>
        <dbReference type="Proteomes" id="UP000799424"/>
    </source>
</evidence>
<feature type="region of interest" description="Disordered" evidence="1">
    <location>
        <begin position="183"/>
        <end position="208"/>
    </location>
</feature>
<sequence>MSCSEKLRDAEIAVVAAVLDVELAREKVLRQGDEDGTGQEGTMVLNKEREERILGCPLELAKKASKKRGGIEPGDAIVLNSEQERGLLEPPLELVMTTRAEEARDEGWKRDGLGDAINRRDVSLVSSSDEGHQHMWTARARIISTRSALLFRPQQAPSITCRITASAQHCVFDLSKRSASWKDVSLRSSSNGGRQHTVDSSSTNDQQAPSITLETAASAQHCKSGSHIHRVQLKEDREPARIGAVSPRHDTSRRC</sequence>
<reference evidence="2" key="1">
    <citation type="journal article" date="2020" name="Stud. Mycol.">
        <title>101 Dothideomycetes genomes: a test case for predicting lifestyles and emergence of pathogens.</title>
        <authorList>
            <person name="Haridas S."/>
            <person name="Albert R."/>
            <person name="Binder M."/>
            <person name="Bloem J."/>
            <person name="Labutti K."/>
            <person name="Salamov A."/>
            <person name="Andreopoulos B."/>
            <person name="Baker S."/>
            <person name="Barry K."/>
            <person name="Bills G."/>
            <person name="Bluhm B."/>
            <person name="Cannon C."/>
            <person name="Castanera R."/>
            <person name="Culley D."/>
            <person name="Daum C."/>
            <person name="Ezra D."/>
            <person name="Gonzalez J."/>
            <person name="Henrissat B."/>
            <person name="Kuo A."/>
            <person name="Liang C."/>
            <person name="Lipzen A."/>
            <person name="Lutzoni F."/>
            <person name="Magnuson J."/>
            <person name="Mondo S."/>
            <person name="Nolan M."/>
            <person name="Ohm R."/>
            <person name="Pangilinan J."/>
            <person name="Park H.-J."/>
            <person name="Ramirez L."/>
            <person name="Alfaro M."/>
            <person name="Sun H."/>
            <person name="Tritt A."/>
            <person name="Yoshinaga Y."/>
            <person name="Zwiers L.-H."/>
            <person name="Turgeon B."/>
            <person name="Goodwin S."/>
            <person name="Spatafora J."/>
            <person name="Crous P."/>
            <person name="Grigoriev I."/>
        </authorList>
    </citation>
    <scope>NUCLEOTIDE SEQUENCE</scope>
    <source>
        <strain evidence="2">CBS 113818</strain>
    </source>
</reference>
<evidence type="ECO:0000256" key="1">
    <source>
        <dbReference type="SAM" id="MobiDB-lite"/>
    </source>
</evidence>
<gene>
    <name evidence="2" type="ORF">CC86DRAFT_377140</name>
</gene>
<dbReference type="EMBL" id="MU006217">
    <property type="protein sequence ID" value="KAF2831883.1"/>
    <property type="molecule type" value="Genomic_DNA"/>
</dbReference>
<organism evidence="2 3">
    <name type="scientific">Ophiobolus disseminans</name>
    <dbReference type="NCBI Taxonomy" id="1469910"/>
    <lineage>
        <taxon>Eukaryota</taxon>
        <taxon>Fungi</taxon>
        <taxon>Dikarya</taxon>
        <taxon>Ascomycota</taxon>
        <taxon>Pezizomycotina</taxon>
        <taxon>Dothideomycetes</taxon>
        <taxon>Pleosporomycetidae</taxon>
        <taxon>Pleosporales</taxon>
        <taxon>Pleosporineae</taxon>
        <taxon>Phaeosphaeriaceae</taxon>
        <taxon>Ophiobolus</taxon>
    </lineage>
</organism>
<proteinExistence type="predicted"/>
<name>A0A6A7AFI1_9PLEO</name>
<feature type="region of interest" description="Disordered" evidence="1">
    <location>
        <begin position="235"/>
        <end position="255"/>
    </location>
</feature>
<protein>
    <submittedName>
        <fullName evidence="2">Uncharacterized protein</fullName>
    </submittedName>
</protein>
<feature type="compositionally biased region" description="Polar residues" evidence="1">
    <location>
        <begin position="186"/>
        <end position="208"/>
    </location>
</feature>
<dbReference type="Proteomes" id="UP000799424">
    <property type="component" value="Unassembled WGS sequence"/>
</dbReference>
<keyword evidence="3" id="KW-1185">Reference proteome</keyword>
<accession>A0A6A7AFI1</accession>
<dbReference type="AlphaFoldDB" id="A0A6A7AFI1"/>